<sequence>MGAGQSTVYDAPQHGLHVLRVTPSSPASYSNIEPFFDFVVGFEGDTPSSASEKTIDAAALEQIVESHENRTLTLLVWNSKSRTTRAVAIVPSRAWSQQDQPNDASNAQPSLLGLSMRLCQLEAATDNVWHVLDVLEGSPAESAGLVPMGDWILGWSGGALAAENDFYDLVEAHVDKPLRVYVYSYDFDTLREVVLIPNRHWGGEGLLGCIFGIPPQPEDRAPGSLPEELQEQGDEYGNQDFFVPADVEADSEHQHTEWRRQQEQEHRHAHKHEQWNSEVSARSTHSSSEVASAGRGHIQDIHHHDHDHSHDHSHSHSHSHDSPSANGSPPPPRNGIAGRLSSTTTASAPNRTRSPLTYGDTGSDLK</sequence>
<dbReference type="GO" id="GO:0007030">
    <property type="term" value="P:Golgi organization"/>
    <property type="evidence" value="ECO:0007669"/>
    <property type="project" value="TreeGrafter"/>
</dbReference>
<dbReference type="EMBL" id="JAACJJ010000043">
    <property type="protein sequence ID" value="KAF5315061.1"/>
    <property type="molecule type" value="Genomic_DNA"/>
</dbReference>
<dbReference type="OrthoDB" id="3318at2759"/>
<name>A0A8H5B2C1_9AGAR</name>
<dbReference type="GO" id="GO:0046872">
    <property type="term" value="F:metal ion binding"/>
    <property type="evidence" value="ECO:0007669"/>
    <property type="project" value="UniProtKB-KW"/>
</dbReference>
<accession>A0A8H5B2C1</accession>
<evidence type="ECO:0000313" key="9">
    <source>
        <dbReference type="Proteomes" id="UP000567179"/>
    </source>
</evidence>
<dbReference type="InterPro" id="IPR036034">
    <property type="entry name" value="PDZ_sf"/>
</dbReference>
<feature type="region of interest" description="Disordered" evidence="6">
    <location>
        <begin position="249"/>
        <end position="366"/>
    </location>
</feature>
<dbReference type="InterPro" id="IPR007583">
    <property type="entry name" value="GRASP55_65"/>
</dbReference>
<dbReference type="Pfam" id="PF04495">
    <property type="entry name" value="GRASP55_65"/>
    <property type="match status" value="1"/>
</dbReference>
<evidence type="ECO:0000256" key="1">
    <source>
        <dbReference type="ARBA" id="ARBA00004394"/>
    </source>
</evidence>
<reference evidence="8 9" key="1">
    <citation type="journal article" date="2020" name="ISME J.">
        <title>Uncovering the hidden diversity of litter-decomposition mechanisms in mushroom-forming fungi.</title>
        <authorList>
            <person name="Floudas D."/>
            <person name="Bentzer J."/>
            <person name="Ahren D."/>
            <person name="Johansson T."/>
            <person name="Persson P."/>
            <person name="Tunlid A."/>
        </authorList>
    </citation>
    <scope>NUCLEOTIDE SEQUENCE [LARGE SCALE GENOMIC DNA]</scope>
    <source>
        <strain evidence="8 9">CBS 101986</strain>
    </source>
</reference>
<gene>
    <name evidence="8" type="ORF">D9619_007332</name>
</gene>
<organism evidence="8 9">
    <name type="scientific">Psilocybe cf. subviscida</name>
    <dbReference type="NCBI Taxonomy" id="2480587"/>
    <lineage>
        <taxon>Eukaryota</taxon>
        <taxon>Fungi</taxon>
        <taxon>Dikarya</taxon>
        <taxon>Basidiomycota</taxon>
        <taxon>Agaricomycotina</taxon>
        <taxon>Agaricomycetes</taxon>
        <taxon>Agaricomycetidae</taxon>
        <taxon>Agaricales</taxon>
        <taxon>Agaricineae</taxon>
        <taxon>Strophariaceae</taxon>
        <taxon>Psilocybe</taxon>
    </lineage>
</organism>
<proteinExistence type="predicted"/>
<feature type="compositionally biased region" description="Polar residues" evidence="6">
    <location>
        <begin position="340"/>
        <end position="355"/>
    </location>
</feature>
<evidence type="ECO:0000256" key="5">
    <source>
        <dbReference type="PIRSR" id="PIRSR607583-1"/>
    </source>
</evidence>
<dbReference type="PROSITE" id="PS51865">
    <property type="entry name" value="PDZ_GRASP"/>
    <property type="match status" value="2"/>
</dbReference>
<feature type="compositionally biased region" description="Basic and acidic residues" evidence="6">
    <location>
        <begin position="297"/>
        <end position="321"/>
    </location>
</feature>
<keyword evidence="3" id="KW-0333">Golgi apparatus</keyword>
<dbReference type="PANTHER" id="PTHR12893">
    <property type="entry name" value="GOLGI REASSEMBLY STACKING PROTEIN GRASP"/>
    <property type="match status" value="1"/>
</dbReference>
<feature type="domain" description="PDZ GRASP-type" evidence="7">
    <location>
        <begin position="14"/>
        <end position="121"/>
    </location>
</feature>
<dbReference type="SUPFAM" id="SSF50156">
    <property type="entry name" value="PDZ domain-like"/>
    <property type="match status" value="1"/>
</dbReference>
<dbReference type="InterPro" id="IPR024958">
    <property type="entry name" value="GRASP_PDZ"/>
</dbReference>
<dbReference type="Proteomes" id="UP000567179">
    <property type="component" value="Unassembled WGS sequence"/>
</dbReference>
<keyword evidence="4" id="KW-0472">Membrane</keyword>
<dbReference type="PANTHER" id="PTHR12893:SF0">
    <property type="entry name" value="GRASP65"/>
    <property type="match status" value="1"/>
</dbReference>
<feature type="binding site" evidence="5">
    <location>
        <position position="17"/>
    </location>
    <ligand>
        <name>Zn(2+)</name>
        <dbReference type="ChEBI" id="CHEBI:29105"/>
    </ligand>
</feature>
<evidence type="ECO:0000313" key="8">
    <source>
        <dbReference type="EMBL" id="KAF5315061.1"/>
    </source>
</evidence>
<keyword evidence="9" id="KW-1185">Reference proteome</keyword>
<protein>
    <recommendedName>
        <fullName evidence="7">PDZ GRASP-type domain-containing protein</fullName>
    </recommendedName>
</protein>
<keyword evidence="5" id="KW-0479">Metal-binding</keyword>
<evidence type="ECO:0000256" key="3">
    <source>
        <dbReference type="ARBA" id="ARBA00023034"/>
    </source>
</evidence>
<feature type="compositionally biased region" description="Basic and acidic residues" evidence="6">
    <location>
        <begin position="250"/>
        <end position="266"/>
    </location>
</feature>
<dbReference type="Gene3D" id="2.30.42.10">
    <property type="match status" value="2"/>
</dbReference>
<feature type="compositionally biased region" description="Polar residues" evidence="6">
    <location>
        <begin position="276"/>
        <end position="290"/>
    </location>
</feature>
<keyword evidence="5" id="KW-0862">Zinc</keyword>
<dbReference type="AlphaFoldDB" id="A0A8H5B2C1"/>
<dbReference type="GO" id="GO:0000139">
    <property type="term" value="C:Golgi membrane"/>
    <property type="evidence" value="ECO:0007669"/>
    <property type="project" value="UniProtKB-SubCell"/>
</dbReference>
<feature type="domain" description="PDZ GRASP-type" evidence="7">
    <location>
        <begin position="127"/>
        <end position="216"/>
    </location>
</feature>
<evidence type="ECO:0000256" key="6">
    <source>
        <dbReference type="SAM" id="MobiDB-lite"/>
    </source>
</evidence>
<comment type="caution">
    <text evidence="8">The sequence shown here is derived from an EMBL/GenBank/DDBJ whole genome shotgun (WGS) entry which is preliminary data.</text>
</comment>
<evidence type="ECO:0000256" key="4">
    <source>
        <dbReference type="ARBA" id="ARBA00023136"/>
    </source>
</evidence>
<keyword evidence="2" id="KW-0677">Repeat</keyword>
<comment type="subcellular location">
    <subcellularLocation>
        <location evidence="1">Golgi apparatus membrane</location>
    </subcellularLocation>
</comment>
<evidence type="ECO:0000259" key="7">
    <source>
        <dbReference type="PROSITE" id="PS51865"/>
    </source>
</evidence>
<feature type="binding site" evidence="5">
    <location>
        <position position="119"/>
    </location>
    <ligand>
        <name>Zn(2+)</name>
        <dbReference type="ChEBI" id="CHEBI:29105"/>
    </ligand>
</feature>
<evidence type="ECO:0000256" key="2">
    <source>
        <dbReference type="ARBA" id="ARBA00022737"/>
    </source>
</evidence>